<evidence type="ECO:0000313" key="1">
    <source>
        <dbReference type="EMBL" id="QTH15632.1"/>
    </source>
</evidence>
<reference evidence="1" key="1">
    <citation type="book" date="2019" name="MICROBIAL BIOTECHNOLOGY" publisher="Unknown Publisher">
        <title>Optimization of recombineering for directed mutagenesis of bacteria Pseudomonas corrugata 3'.</title>
        <authorList>
            <person name="Buinitskaja S.V."/>
            <person name="Pilipenok N."/>
            <person name="Valentovich L.N."/>
        </authorList>
    </citation>
    <scope>NUCLEOTIDE SEQUENCE</scope>
    <source>
        <strain evidence="1">3prime</strain>
    </source>
</reference>
<sequence>MQLSTKHGIQIHESGRMFRLCSEGRVIGFAASLGFAQIRASELESLFSVDPQISDVSAADTTESLTFGSRKAGVWLVEVLDVQCGDGAIQIAAFPTAAEAGQFRDQVEAYHRSMPESEAEGEWSDAQIAWFKTHPAPMASACGGVLRVRYQGVH</sequence>
<proteinExistence type="predicted"/>
<reference evidence="1" key="2">
    <citation type="submission" date="2021-03" db="EMBL/GenBank/DDBJ databases">
        <authorList>
            <person name="Valentovich L.N."/>
            <person name="Akhremchuk A.E."/>
            <person name="Miamin V.E."/>
        </authorList>
    </citation>
    <scope>NUCLEOTIDE SEQUENCE</scope>
    <source>
        <strain evidence="1">3prime</strain>
    </source>
</reference>
<gene>
    <name evidence="1" type="ORF">C4C32_06965</name>
</gene>
<protein>
    <submittedName>
        <fullName evidence="1">Uncharacterized protein</fullName>
    </submittedName>
</protein>
<accession>A0A8B6UUQ5</accession>
<organism evidence="1 2">
    <name type="scientific">Pseudomonas corrugata</name>
    <dbReference type="NCBI Taxonomy" id="47879"/>
    <lineage>
        <taxon>Bacteria</taxon>
        <taxon>Pseudomonadati</taxon>
        <taxon>Pseudomonadota</taxon>
        <taxon>Gammaproteobacteria</taxon>
        <taxon>Pseudomonadales</taxon>
        <taxon>Pseudomonadaceae</taxon>
        <taxon>Pseudomonas</taxon>
    </lineage>
</organism>
<dbReference type="RefSeq" id="WP_208555397.1">
    <property type="nucleotide sequence ID" value="NZ_CP072011.1"/>
</dbReference>
<name>A0A8B6UUQ5_9PSED</name>
<evidence type="ECO:0000313" key="2">
    <source>
        <dbReference type="Proteomes" id="UP000663914"/>
    </source>
</evidence>
<dbReference type="EMBL" id="CP072011">
    <property type="protein sequence ID" value="QTH15632.1"/>
    <property type="molecule type" value="Genomic_DNA"/>
</dbReference>
<dbReference type="Proteomes" id="UP000663914">
    <property type="component" value="Chromosome"/>
</dbReference>
<dbReference type="AlphaFoldDB" id="A0A8B6UUQ5"/>